<keyword evidence="11" id="KW-1185">Reference proteome</keyword>
<evidence type="ECO:0000256" key="5">
    <source>
        <dbReference type="PROSITE-ProRule" id="PRU00284"/>
    </source>
</evidence>
<keyword evidence="2" id="KW-0997">Cell inner membrane</keyword>
<evidence type="ECO:0000259" key="7">
    <source>
        <dbReference type="PROSITE" id="PS50111"/>
    </source>
</evidence>
<feature type="transmembrane region" description="Helical" evidence="6">
    <location>
        <begin position="20"/>
        <end position="46"/>
    </location>
</feature>
<keyword evidence="6" id="KW-0472">Membrane</keyword>
<evidence type="ECO:0000259" key="9">
    <source>
        <dbReference type="PROSITE" id="PS50885"/>
    </source>
</evidence>
<evidence type="ECO:0000313" key="11">
    <source>
        <dbReference type="Proteomes" id="UP000292544"/>
    </source>
</evidence>
<dbReference type="PROSITE" id="PS50192">
    <property type="entry name" value="T_SNARE"/>
    <property type="match status" value="1"/>
</dbReference>
<dbReference type="Proteomes" id="UP000292544">
    <property type="component" value="Unassembled WGS sequence"/>
</dbReference>
<feature type="domain" description="Methyl-accepting transducer" evidence="7">
    <location>
        <begin position="278"/>
        <end position="514"/>
    </location>
</feature>
<dbReference type="Gene3D" id="1.10.287.950">
    <property type="entry name" value="Methyl-accepting chemotaxis protein"/>
    <property type="match status" value="1"/>
</dbReference>
<accession>A0ABY1WR87</accession>
<dbReference type="PANTHER" id="PTHR32089:SF112">
    <property type="entry name" value="LYSOZYME-LIKE PROTEIN-RELATED"/>
    <property type="match status" value="1"/>
</dbReference>
<dbReference type="PROSITE" id="PS50111">
    <property type="entry name" value="CHEMOTAXIS_TRANSDUC_2"/>
    <property type="match status" value="1"/>
</dbReference>
<dbReference type="SUPFAM" id="SSF58104">
    <property type="entry name" value="Methyl-accepting chemotaxis protein (MCP) signaling domain"/>
    <property type="match status" value="1"/>
</dbReference>
<dbReference type="InterPro" id="IPR024478">
    <property type="entry name" value="HlyB_4HB_MCP"/>
</dbReference>
<keyword evidence="3 5" id="KW-0807">Transducer</keyword>
<feature type="domain" description="HAMP" evidence="9">
    <location>
        <begin position="223"/>
        <end position="273"/>
    </location>
</feature>
<dbReference type="PRINTS" id="PR00260">
    <property type="entry name" value="CHEMTRNSDUCR"/>
</dbReference>
<gene>
    <name evidence="10" type="ORF">EXY25_08425</name>
</gene>
<dbReference type="EMBL" id="SHLY01000002">
    <property type="protein sequence ID" value="TAA47252.1"/>
    <property type="molecule type" value="Genomic_DNA"/>
</dbReference>
<comment type="similarity">
    <text evidence="4">Belongs to the methyl-accepting chemotaxis (MCP) protein family.</text>
</comment>
<proteinExistence type="inferred from homology"/>
<sequence length="550" mass="59857">MIEDLAMSWINNLNFRGKQLFLSSLFVLVLVIVFSVAYSAITALAADSDEISKRLMPRLELLLQADRDLHQAQLAERSLVFVPVDDPSYAEFKKQHQENIKQSGDRMAKFNELSLDTESKQLFDKYLRLRQIWLKSTQQVLAVADDDWEQAKTLSLGEAELQFQAMRNVVDALTELVEKHANEKVISSDENAESAISQLLFWGIAGAVVCIILALWVGSVAGKSLIHIRDRMAEIADGEGDLSQRLNVSGKDEVAELASTFNRFVGNQSDLIKQIQSLVAGLNDELEQVGSLAGRARQAANEQQGENDQVATAVTEMAASVQEVARNANDAAEATHQADSDVVNGRAVVDQTIGGIEELANNIEQSAEVIQRVENGSRDIGTVMDVISGIAEQTNLLALNAAIEAARAGEQGRGFAVVADEVRTLAQRTQDSTNEIREIIERLQSLSHEAVQAMGESQGRATDLVQHAGQTGQVLEQITAAVQEIAGMNTQIATAAEQQSSTADQISENVVRIKHMAEETDAIAQDVSNSSERVQAQSGDIAGLVNRFKV</sequence>
<keyword evidence="6" id="KW-0812">Transmembrane</keyword>
<evidence type="ECO:0000256" key="1">
    <source>
        <dbReference type="ARBA" id="ARBA00004429"/>
    </source>
</evidence>
<dbReference type="InterPro" id="IPR000727">
    <property type="entry name" value="T_SNARE_dom"/>
</dbReference>
<evidence type="ECO:0000256" key="3">
    <source>
        <dbReference type="ARBA" id="ARBA00023224"/>
    </source>
</evidence>
<comment type="subcellular location">
    <subcellularLocation>
        <location evidence="1">Cell inner membrane</location>
        <topology evidence="1">Multi-pass membrane protein</topology>
    </subcellularLocation>
</comment>
<dbReference type="PANTHER" id="PTHR32089">
    <property type="entry name" value="METHYL-ACCEPTING CHEMOTAXIS PROTEIN MCPB"/>
    <property type="match status" value="1"/>
</dbReference>
<dbReference type="CDD" id="cd06225">
    <property type="entry name" value="HAMP"/>
    <property type="match status" value="1"/>
</dbReference>
<evidence type="ECO:0000313" key="10">
    <source>
        <dbReference type="EMBL" id="TAA47252.1"/>
    </source>
</evidence>
<dbReference type="Pfam" id="PF12729">
    <property type="entry name" value="4HB_MCP_1"/>
    <property type="match status" value="1"/>
</dbReference>
<dbReference type="SMART" id="SM00304">
    <property type="entry name" value="HAMP"/>
    <property type="match status" value="1"/>
</dbReference>
<protein>
    <submittedName>
        <fullName evidence="10">Methyl-accepting chemotaxis protein</fullName>
    </submittedName>
</protein>
<dbReference type="PROSITE" id="PS50885">
    <property type="entry name" value="HAMP"/>
    <property type="match status" value="1"/>
</dbReference>
<evidence type="ECO:0000259" key="8">
    <source>
        <dbReference type="PROSITE" id="PS50192"/>
    </source>
</evidence>
<reference evidence="11" key="1">
    <citation type="submission" date="2019-02" db="EMBL/GenBank/DDBJ databases">
        <title>Draft genome sequence of Muricauda sp. 176CP4-71.</title>
        <authorList>
            <person name="Park J.-S."/>
        </authorList>
    </citation>
    <scope>NUCLEOTIDE SEQUENCE [LARGE SCALE GENOMIC DNA]</scope>
    <source>
        <strain evidence="11">176GS2-150</strain>
    </source>
</reference>
<dbReference type="InterPro" id="IPR004090">
    <property type="entry name" value="Chemotax_Me-accpt_rcpt"/>
</dbReference>
<dbReference type="Pfam" id="PF00672">
    <property type="entry name" value="HAMP"/>
    <property type="match status" value="1"/>
</dbReference>
<feature type="transmembrane region" description="Helical" evidence="6">
    <location>
        <begin position="199"/>
        <end position="218"/>
    </location>
</feature>
<dbReference type="InterPro" id="IPR003660">
    <property type="entry name" value="HAMP_dom"/>
</dbReference>
<feature type="domain" description="T-SNARE coiled-coil homology" evidence="8">
    <location>
        <begin position="465"/>
        <end position="510"/>
    </location>
</feature>
<evidence type="ECO:0000256" key="2">
    <source>
        <dbReference type="ARBA" id="ARBA00022519"/>
    </source>
</evidence>
<comment type="caution">
    <text evidence="10">The sequence shown here is derived from an EMBL/GenBank/DDBJ whole genome shotgun (WGS) entry which is preliminary data.</text>
</comment>
<dbReference type="Pfam" id="PF00015">
    <property type="entry name" value="MCPsignal"/>
    <property type="match status" value="1"/>
</dbReference>
<evidence type="ECO:0000256" key="4">
    <source>
        <dbReference type="ARBA" id="ARBA00029447"/>
    </source>
</evidence>
<dbReference type="InterPro" id="IPR004089">
    <property type="entry name" value="MCPsignal_dom"/>
</dbReference>
<name>A0ABY1WR87_9GAMM</name>
<keyword evidence="2" id="KW-1003">Cell membrane</keyword>
<dbReference type="SMART" id="SM00283">
    <property type="entry name" value="MA"/>
    <property type="match status" value="1"/>
</dbReference>
<dbReference type="CDD" id="cd11386">
    <property type="entry name" value="MCP_signal"/>
    <property type="match status" value="1"/>
</dbReference>
<evidence type="ECO:0000256" key="6">
    <source>
        <dbReference type="SAM" id="Phobius"/>
    </source>
</evidence>
<organism evidence="10 11">
    <name type="scientific">Corallincola spongiicola</name>
    <dbReference type="NCBI Taxonomy" id="2520508"/>
    <lineage>
        <taxon>Bacteria</taxon>
        <taxon>Pseudomonadati</taxon>
        <taxon>Pseudomonadota</taxon>
        <taxon>Gammaproteobacteria</taxon>
        <taxon>Alteromonadales</taxon>
        <taxon>Psychromonadaceae</taxon>
        <taxon>Corallincola</taxon>
    </lineage>
</organism>
<keyword evidence="6" id="KW-1133">Transmembrane helix</keyword>